<feature type="signal peptide" evidence="1">
    <location>
        <begin position="1"/>
        <end position="17"/>
    </location>
</feature>
<gene>
    <name evidence="2" type="ORF">DGAL_LOCUS1279</name>
</gene>
<dbReference type="OrthoDB" id="6337745at2759"/>
<dbReference type="Proteomes" id="UP000789390">
    <property type="component" value="Unassembled WGS sequence"/>
</dbReference>
<dbReference type="EMBL" id="CAKKLH010000014">
    <property type="protein sequence ID" value="CAH0099165.1"/>
    <property type="molecule type" value="Genomic_DNA"/>
</dbReference>
<name>A0A8J2RCY9_9CRUS</name>
<evidence type="ECO:0000256" key="1">
    <source>
        <dbReference type="SAM" id="SignalP"/>
    </source>
</evidence>
<sequence>MFAVFLIAAVLIAHTHSAAIPESEVVPIETVIVETKENKEAKASVDAFDISLLAANYTQKEHEKDVDTYLDTAVQVDTFGCGSRLICELHRRAESELLPEEIVLRSMLHGKPLAVSSDGPKVAKGRGVFQYAAFIGSTAKNSETCSRAFSRCPFDSETVLLVFRAIENFPTLKSLALPFPNHKLQPPKEAPSP</sequence>
<protein>
    <submittedName>
        <fullName evidence="2">Uncharacterized protein</fullName>
    </submittedName>
</protein>
<comment type="caution">
    <text evidence="2">The sequence shown here is derived from an EMBL/GenBank/DDBJ whole genome shotgun (WGS) entry which is preliminary data.</text>
</comment>
<organism evidence="2 3">
    <name type="scientific">Daphnia galeata</name>
    <dbReference type="NCBI Taxonomy" id="27404"/>
    <lineage>
        <taxon>Eukaryota</taxon>
        <taxon>Metazoa</taxon>
        <taxon>Ecdysozoa</taxon>
        <taxon>Arthropoda</taxon>
        <taxon>Crustacea</taxon>
        <taxon>Branchiopoda</taxon>
        <taxon>Diplostraca</taxon>
        <taxon>Cladocera</taxon>
        <taxon>Anomopoda</taxon>
        <taxon>Daphniidae</taxon>
        <taxon>Daphnia</taxon>
    </lineage>
</organism>
<keyword evidence="1" id="KW-0732">Signal</keyword>
<evidence type="ECO:0000313" key="2">
    <source>
        <dbReference type="EMBL" id="CAH0099165.1"/>
    </source>
</evidence>
<keyword evidence="3" id="KW-1185">Reference proteome</keyword>
<proteinExistence type="predicted"/>
<dbReference type="AlphaFoldDB" id="A0A8J2RCY9"/>
<evidence type="ECO:0000313" key="3">
    <source>
        <dbReference type="Proteomes" id="UP000789390"/>
    </source>
</evidence>
<accession>A0A8J2RCY9</accession>
<reference evidence="2" key="1">
    <citation type="submission" date="2021-11" db="EMBL/GenBank/DDBJ databases">
        <authorList>
            <person name="Schell T."/>
        </authorList>
    </citation>
    <scope>NUCLEOTIDE SEQUENCE</scope>
    <source>
        <strain evidence="2">M5</strain>
    </source>
</reference>
<feature type="chain" id="PRO_5035303008" evidence="1">
    <location>
        <begin position="18"/>
        <end position="193"/>
    </location>
</feature>